<name>A0ABS4NXN2_9BACL</name>
<gene>
    <name evidence="5" type="ORF">J2Z70_004994</name>
</gene>
<dbReference type="Proteomes" id="UP000773462">
    <property type="component" value="Unassembled WGS sequence"/>
</dbReference>
<dbReference type="PRINTS" id="PR00032">
    <property type="entry name" value="HTHARAC"/>
</dbReference>
<dbReference type="InterPro" id="IPR009057">
    <property type="entry name" value="Homeodomain-like_sf"/>
</dbReference>
<dbReference type="Pfam" id="PF12833">
    <property type="entry name" value="HTH_18"/>
    <property type="match status" value="1"/>
</dbReference>
<evidence type="ECO:0000259" key="4">
    <source>
        <dbReference type="PROSITE" id="PS01124"/>
    </source>
</evidence>
<comment type="caution">
    <text evidence="5">The sequence shown here is derived from an EMBL/GenBank/DDBJ whole genome shotgun (WGS) entry which is preliminary data.</text>
</comment>
<dbReference type="Gene3D" id="2.60.120.280">
    <property type="entry name" value="Regulatory protein AraC"/>
    <property type="match status" value="1"/>
</dbReference>
<dbReference type="PROSITE" id="PS00041">
    <property type="entry name" value="HTH_ARAC_FAMILY_1"/>
    <property type="match status" value="1"/>
</dbReference>
<dbReference type="SUPFAM" id="SSF51215">
    <property type="entry name" value="Regulatory protein AraC"/>
    <property type="match status" value="1"/>
</dbReference>
<dbReference type="InterPro" id="IPR020449">
    <property type="entry name" value="Tscrpt_reg_AraC-type_HTH"/>
</dbReference>
<dbReference type="PANTHER" id="PTHR43280">
    <property type="entry name" value="ARAC-FAMILY TRANSCRIPTIONAL REGULATOR"/>
    <property type="match status" value="1"/>
</dbReference>
<evidence type="ECO:0000256" key="1">
    <source>
        <dbReference type="ARBA" id="ARBA00023015"/>
    </source>
</evidence>
<dbReference type="SMART" id="SM00342">
    <property type="entry name" value="HTH_ARAC"/>
    <property type="match status" value="1"/>
</dbReference>
<evidence type="ECO:0000256" key="3">
    <source>
        <dbReference type="ARBA" id="ARBA00023163"/>
    </source>
</evidence>
<keyword evidence="2" id="KW-0238">DNA-binding</keyword>
<protein>
    <submittedName>
        <fullName evidence="5">AraC family transcriptional regulator of arabinose operon</fullName>
    </submittedName>
</protein>
<keyword evidence="6" id="KW-1185">Reference proteome</keyword>
<feature type="domain" description="HTH araC/xylS-type" evidence="4">
    <location>
        <begin position="157"/>
        <end position="258"/>
    </location>
</feature>
<dbReference type="PANTHER" id="PTHR43280:SF2">
    <property type="entry name" value="HTH-TYPE TRANSCRIPTIONAL REGULATOR EXSA"/>
    <property type="match status" value="1"/>
</dbReference>
<evidence type="ECO:0000256" key="2">
    <source>
        <dbReference type="ARBA" id="ARBA00023125"/>
    </source>
</evidence>
<evidence type="ECO:0000313" key="5">
    <source>
        <dbReference type="EMBL" id="MBP2114810.1"/>
    </source>
</evidence>
<proteinExistence type="predicted"/>
<keyword evidence="3" id="KW-0804">Transcription</keyword>
<evidence type="ECO:0000313" key="6">
    <source>
        <dbReference type="Proteomes" id="UP000773462"/>
    </source>
</evidence>
<sequence>MNIHNIGYNHSHDADFIINRPQGSGDHMLLLLKTQAIFTLEGESRVTGPDSFILYSEHTPQLYRAYGPQFTNDWFHFRLDNPDDEALLERLAIPKDEVIPIGDLNELSIIINHLCYEVYSENPHQDETIELYLRLFFIKLSNRIHSTQKEVGNTHFNKMSVIRTKIFNQPFLNWTIDGLSHELTMSRSCFQHLYKDYFGVSPMADVIASRIEHAKYLLTTTDISVKKIAEMSGYASEIHFMRQFKQQTGLTPSQYRKKQKITPKSGVLP</sequence>
<dbReference type="InterPro" id="IPR018062">
    <property type="entry name" value="HTH_AraC-typ_CS"/>
</dbReference>
<dbReference type="InterPro" id="IPR018060">
    <property type="entry name" value="HTH_AraC"/>
</dbReference>
<dbReference type="Gene3D" id="1.10.10.60">
    <property type="entry name" value="Homeodomain-like"/>
    <property type="match status" value="2"/>
</dbReference>
<reference evidence="5 6" key="1">
    <citation type="submission" date="2021-03" db="EMBL/GenBank/DDBJ databases">
        <title>Genomic Encyclopedia of Type Strains, Phase IV (KMG-IV): sequencing the most valuable type-strain genomes for metagenomic binning, comparative biology and taxonomic classification.</title>
        <authorList>
            <person name="Goeker M."/>
        </authorList>
    </citation>
    <scope>NUCLEOTIDE SEQUENCE [LARGE SCALE GENOMIC DNA]</scope>
    <source>
        <strain evidence="5 6">DSM 101953</strain>
    </source>
</reference>
<dbReference type="RefSeq" id="WP_209877548.1">
    <property type="nucleotide sequence ID" value="NZ_JAGGLV010000020.1"/>
</dbReference>
<dbReference type="InterPro" id="IPR037923">
    <property type="entry name" value="HTH-like"/>
</dbReference>
<accession>A0ABS4NXN2</accession>
<dbReference type="EMBL" id="JAGGLV010000020">
    <property type="protein sequence ID" value="MBP2114810.1"/>
    <property type="molecule type" value="Genomic_DNA"/>
</dbReference>
<dbReference type="PROSITE" id="PS01124">
    <property type="entry name" value="HTH_ARAC_FAMILY_2"/>
    <property type="match status" value="1"/>
</dbReference>
<organism evidence="5 6">
    <name type="scientific">Paenibacillus silagei</name>
    <dbReference type="NCBI Taxonomy" id="1670801"/>
    <lineage>
        <taxon>Bacteria</taxon>
        <taxon>Bacillati</taxon>
        <taxon>Bacillota</taxon>
        <taxon>Bacilli</taxon>
        <taxon>Bacillales</taxon>
        <taxon>Paenibacillaceae</taxon>
        <taxon>Paenibacillus</taxon>
    </lineage>
</organism>
<dbReference type="SUPFAM" id="SSF46689">
    <property type="entry name" value="Homeodomain-like"/>
    <property type="match status" value="1"/>
</dbReference>
<keyword evidence="1" id="KW-0805">Transcription regulation</keyword>